<dbReference type="GeneID" id="98177311"/>
<organism evidence="7 8">
    <name type="scientific">Madurella fahalii</name>
    <dbReference type="NCBI Taxonomy" id="1157608"/>
    <lineage>
        <taxon>Eukaryota</taxon>
        <taxon>Fungi</taxon>
        <taxon>Dikarya</taxon>
        <taxon>Ascomycota</taxon>
        <taxon>Pezizomycotina</taxon>
        <taxon>Sordariomycetes</taxon>
        <taxon>Sordariomycetidae</taxon>
        <taxon>Sordariales</taxon>
        <taxon>Sordariales incertae sedis</taxon>
        <taxon>Madurella</taxon>
    </lineage>
</organism>
<feature type="compositionally biased region" description="Basic residues" evidence="5">
    <location>
        <begin position="94"/>
        <end position="103"/>
    </location>
</feature>
<dbReference type="InterPro" id="IPR002523">
    <property type="entry name" value="MgTranspt_CorA/ZnTranspt_ZntB"/>
</dbReference>
<evidence type="ECO:0000256" key="5">
    <source>
        <dbReference type="SAM" id="MobiDB-lite"/>
    </source>
</evidence>
<evidence type="ECO:0000256" key="4">
    <source>
        <dbReference type="ARBA" id="ARBA00023136"/>
    </source>
</evidence>
<keyword evidence="4 6" id="KW-0472">Membrane</keyword>
<name>A0ABQ0GF47_9PEZI</name>
<dbReference type="PANTHER" id="PTHR46494">
    <property type="entry name" value="CORA FAMILY METAL ION TRANSPORTER (EUROFUNG)"/>
    <property type="match status" value="1"/>
</dbReference>
<sequence>MSYPLRIETSPPPPPRRYSTFTATAHRDIGTPKYHGGYRDEENYLRGRRRRRQPSIAYAQASPRFSPTSPRQRTPSPWTSMSEGESERYQATKPVRRRRKRHANGPPELDKYYSDDLDIIHSPPPQLQQIVRERPLHPVALYSFAASRLGTSRKSSETDSIEDGKQEPGFGETNRSAIGLPACHVLASRYDGEGYLGGRHTVQLTTLMSSNFLSNSLFRWIHFTQRLMDFDEFSTQALQVPGLTGSEKKGLSEMIASIKRDHVRSIQTSTGCYVGSMEPKFIQNLLPLGSSPAEQALAPRTVTWICLPYFTLERYSGLLSADNPRMFPIQTLLQAQFAGTTRERDMQQAVLHRKGSPEACFHIAQLWCLILDNSLLLTCSRMSEDDLCNGSIYGLADSVQGLSTSGPGPMLSVRYRGDVVWSIPVVECQSWFSFLSHFREFWPNSVQFFRHKERVTADDWPKIYNRALRSDSQIVLDLQVGPPSNPPVARLLGPLERNEHVQGKAKAATPTMQPGIQKLTTNQASTTPQGIKGSDTEKPKHNRSFAVFTCLDGVSASSSSDVKTFSEQFSEVDAYLQSETAFGDHWAYSDCQPASRRSVYELLETEVKTLFGQPQSRKAKERQADYEKRISLFSFANTVFEFFFSPEAEAPTVAKFWGAIKVLVQYSPPPYGHSDDSQEPGVSAWSLDKITNALRDIAVDVMSFNEIFVHAQQSDRAKITTPLTLIDAWIHLVLGLVTLPSDRIRSHELVCGASGLLKKGINTMIEALPGQPVSKSSVVLPLELVSLMSMRVLKDVAPGVIPENPNAPDISATYSSCLSAVEANISNSKIPDRGHERSIGLLKQEMAIIQWTIQTQQSIFKGMLTAAKMLNPTHRESDLMIIDTETSRVVAEGKSYDPMLPTKLVDAEQDQDRSRRFDQEPITRVVRSELAVSGSGGLRPLLIRECLRHLGRRERQFSEMLIHASQLEEENRNNVSRTKDRQERAIYAFTIVTVIFLPLSAVASIFGMNSADIREMELGQWAYWATAVPVTLVVMFLGLLWTGELGNALQWAASFGRGGYVEGARNVRFMERERPRVVDRFTRRRRW</sequence>
<evidence type="ECO:0000256" key="6">
    <source>
        <dbReference type="SAM" id="Phobius"/>
    </source>
</evidence>
<accession>A0ABQ0GF47</accession>
<dbReference type="SUPFAM" id="SSF144083">
    <property type="entry name" value="Magnesium transport protein CorA, transmembrane region"/>
    <property type="match status" value="1"/>
</dbReference>
<feature type="transmembrane region" description="Helical" evidence="6">
    <location>
        <begin position="1021"/>
        <end position="1041"/>
    </location>
</feature>
<dbReference type="EMBL" id="BAAFSV010000003">
    <property type="protein sequence ID" value="GAB1316358.1"/>
    <property type="molecule type" value="Genomic_DNA"/>
</dbReference>
<evidence type="ECO:0000256" key="2">
    <source>
        <dbReference type="ARBA" id="ARBA00022692"/>
    </source>
</evidence>
<dbReference type="PANTHER" id="PTHR46494:SF3">
    <property type="entry name" value="ZINC TRANSPORT PROTEIN ZNTB"/>
    <property type="match status" value="1"/>
</dbReference>
<evidence type="ECO:0000313" key="7">
    <source>
        <dbReference type="EMBL" id="GAB1316358.1"/>
    </source>
</evidence>
<protein>
    <submittedName>
        <fullName evidence="7">Uncharacterized protein</fullName>
    </submittedName>
</protein>
<evidence type="ECO:0000313" key="8">
    <source>
        <dbReference type="Proteomes" id="UP001628179"/>
    </source>
</evidence>
<dbReference type="Proteomes" id="UP001628179">
    <property type="component" value="Unassembled WGS sequence"/>
</dbReference>
<reference evidence="7 8" key="1">
    <citation type="submission" date="2024-09" db="EMBL/GenBank/DDBJ databases">
        <title>Itraconazole resistance in Madurella fahalii resulting from another homologue of gene encoding cytochrome P450 14-alpha sterol demethylase (CYP51).</title>
        <authorList>
            <person name="Yoshioka I."/>
            <person name="Fahal A.H."/>
            <person name="Kaneko S."/>
            <person name="Yaguchi T."/>
        </authorList>
    </citation>
    <scope>NUCLEOTIDE SEQUENCE [LARGE SCALE GENOMIC DNA]</scope>
    <source>
        <strain evidence="7 8">IFM 68171</strain>
    </source>
</reference>
<feature type="compositionally biased region" description="Basic and acidic residues" evidence="5">
    <location>
        <begin position="154"/>
        <end position="166"/>
    </location>
</feature>
<feature type="region of interest" description="Disordered" evidence="5">
    <location>
        <begin position="1"/>
        <end position="114"/>
    </location>
</feature>
<keyword evidence="3 6" id="KW-1133">Transmembrane helix</keyword>
<proteinExistence type="predicted"/>
<feature type="compositionally biased region" description="Low complexity" evidence="5">
    <location>
        <begin position="62"/>
        <end position="80"/>
    </location>
</feature>
<dbReference type="InterPro" id="IPR045863">
    <property type="entry name" value="CorA_TM1_TM2"/>
</dbReference>
<evidence type="ECO:0000256" key="3">
    <source>
        <dbReference type="ARBA" id="ARBA00022989"/>
    </source>
</evidence>
<gene>
    <name evidence="7" type="ORF">MFIFM68171_06568</name>
</gene>
<dbReference type="RefSeq" id="XP_070918089.1">
    <property type="nucleotide sequence ID" value="XM_071061988.1"/>
</dbReference>
<feature type="transmembrane region" description="Helical" evidence="6">
    <location>
        <begin position="986"/>
        <end position="1009"/>
    </location>
</feature>
<comment type="subcellular location">
    <subcellularLocation>
        <location evidence="1">Cell membrane</location>
        <topology evidence="1">Multi-pass membrane protein</topology>
    </subcellularLocation>
</comment>
<keyword evidence="2 6" id="KW-0812">Transmembrane</keyword>
<feature type="region of interest" description="Disordered" evidence="5">
    <location>
        <begin position="152"/>
        <end position="174"/>
    </location>
</feature>
<dbReference type="Pfam" id="PF01544">
    <property type="entry name" value="CorA"/>
    <property type="match status" value="1"/>
</dbReference>
<dbReference type="Gene3D" id="1.20.58.340">
    <property type="entry name" value="Magnesium transport protein CorA, transmembrane region"/>
    <property type="match status" value="1"/>
</dbReference>
<evidence type="ECO:0000256" key="1">
    <source>
        <dbReference type="ARBA" id="ARBA00004651"/>
    </source>
</evidence>
<keyword evidence="8" id="KW-1185">Reference proteome</keyword>
<comment type="caution">
    <text evidence="7">The sequence shown here is derived from an EMBL/GenBank/DDBJ whole genome shotgun (WGS) entry which is preliminary data.</text>
</comment>